<name>A0A399D1V3_9BACT</name>
<reference evidence="2 3" key="1">
    <citation type="journal article" date="2015" name="Int. J. Syst. Evol. Microbiol.">
        <title>Mariniphaga sediminis sp. nov., isolated from coastal sediment.</title>
        <authorList>
            <person name="Wang F.Q."/>
            <person name="Shen Q.Y."/>
            <person name="Chen G.J."/>
            <person name="Du Z.J."/>
        </authorList>
    </citation>
    <scope>NUCLEOTIDE SEQUENCE [LARGE SCALE GENOMIC DNA]</scope>
    <source>
        <strain evidence="2 3">SY21</strain>
    </source>
</reference>
<sequence>MKKQDKDILTRDKGSKYPLFIGIEPTPVGLEWLTTSLTSEMVGSRAETKLPYGSFSRNENAAYSISNNQNKKNMWVRNITSADLCDFSVYSVVKREESTTENHKESTKDHQERTKNFDEVANKYPISNIQYSILNNRSGKSTWADNTISVALCDFSEYSVVKRKESTTENHKESTKDHEERTKNFDEVRKEYPIFNIQYSILNNQSGSNTWVDNTTSVALCDFSVYSVVKRKESTTKNHKESTKDHQERIKNFDEVANKYPISNIQYSILNNRSGKSTCDNNIISVVLCDFSVYSVVKRKELTTENHKENTKDHEGRTKNFDEVANKYRIFNIQYLILNNQSGSNTWDNNTISVALCDFSVCSVVKLIISNEQRATSNKQQATKYYKQSPHLPRGGFNSGDRPGAAAITIYSLFSSLRGTSCFAGFKRLAHKRSLPVINQQAFHQGSIVLPDKGDKIRFSESGGLETYPDYQMKGFKTRKEVCRDIN</sequence>
<dbReference type="Proteomes" id="UP000266441">
    <property type="component" value="Unassembled WGS sequence"/>
</dbReference>
<proteinExistence type="predicted"/>
<organism evidence="2 3">
    <name type="scientific">Mariniphaga sediminis</name>
    <dbReference type="NCBI Taxonomy" id="1628158"/>
    <lineage>
        <taxon>Bacteria</taxon>
        <taxon>Pseudomonadati</taxon>
        <taxon>Bacteroidota</taxon>
        <taxon>Bacteroidia</taxon>
        <taxon>Marinilabiliales</taxon>
        <taxon>Prolixibacteraceae</taxon>
        <taxon>Mariniphaga</taxon>
    </lineage>
</organism>
<feature type="region of interest" description="Disordered" evidence="1">
    <location>
        <begin position="164"/>
        <end position="183"/>
    </location>
</feature>
<dbReference type="OrthoDB" id="10020990at2"/>
<comment type="caution">
    <text evidence="2">The sequence shown here is derived from an EMBL/GenBank/DDBJ whole genome shotgun (WGS) entry which is preliminary data.</text>
</comment>
<protein>
    <submittedName>
        <fullName evidence="2">Uncharacterized protein</fullName>
    </submittedName>
</protein>
<dbReference type="AlphaFoldDB" id="A0A399D1V3"/>
<accession>A0A399D1V3</accession>
<evidence type="ECO:0000313" key="3">
    <source>
        <dbReference type="Proteomes" id="UP000266441"/>
    </source>
</evidence>
<gene>
    <name evidence="2" type="ORF">D1164_08155</name>
</gene>
<keyword evidence="3" id="KW-1185">Reference proteome</keyword>
<dbReference type="RefSeq" id="WP_119349471.1">
    <property type="nucleotide sequence ID" value="NZ_QWET01000005.1"/>
</dbReference>
<evidence type="ECO:0000313" key="2">
    <source>
        <dbReference type="EMBL" id="RIH65629.1"/>
    </source>
</evidence>
<dbReference type="EMBL" id="QWET01000005">
    <property type="protein sequence ID" value="RIH65629.1"/>
    <property type="molecule type" value="Genomic_DNA"/>
</dbReference>
<evidence type="ECO:0000256" key="1">
    <source>
        <dbReference type="SAM" id="MobiDB-lite"/>
    </source>
</evidence>